<evidence type="ECO:0000313" key="1">
    <source>
        <dbReference type="EMBL" id="OIQ67179.1"/>
    </source>
</evidence>
<accession>A0A1J5PPF7</accession>
<dbReference type="EMBL" id="MLJW01006094">
    <property type="protein sequence ID" value="OIQ67179.1"/>
    <property type="molecule type" value="Genomic_DNA"/>
</dbReference>
<organism evidence="1">
    <name type="scientific">mine drainage metagenome</name>
    <dbReference type="NCBI Taxonomy" id="410659"/>
    <lineage>
        <taxon>unclassified sequences</taxon>
        <taxon>metagenomes</taxon>
        <taxon>ecological metagenomes</taxon>
    </lineage>
</organism>
<name>A0A1J5PPF7_9ZZZZ</name>
<reference evidence="1" key="1">
    <citation type="submission" date="2016-10" db="EMBL/GenBank/DDBJ databases">
        <title>Sequence of Gallionella enrichment culture.</title>
        <authorList>
            <person name="Poehlein A."/>
            <person name="Muehling M."/>
            <person name="Daniel R."/>
        </authorList>
    </citation>
    <scope>NUCLEOTIDE SEQUENCE</scope>
</reference>
<protein>
    <submittedName>
        <fullName evidence="1">Uncharacterized protein</fullName>
    </submittedName>
</protein>
<gene>
    <name evidence="1" type="ORF">GALL_512440</name>
</gene>
<comment type="caution">
    <text evidence="1">The sequence shown here is derived from an EMBL/GenBank/DDBJ whole genome shotgun (WGS) entry which is preliminary data.</text>
</comment>
<sequence>MGNVEHDAWHRCAKRVEDCIEGFGAEVVDPIQRGWRRQQTEMVGTFRQQTVDKRRIDAIG</sequence>
<dbReference type="AlphaFoldDB" id="A0A1J5PPF7"/>
<proteinExistence type="predicted"/>